<proteinExistence type="predicted"/>
<name>A0ABN3YPM5_CHLPN</name>
<dbReference type="Proteomes" id="UP000000424">
    <property type="component" value="Chromosome"/>
</dbReference>
<sequence length="52" mass="6511">MEERERSFLFSVFCFRELRVRLSSLISNSITTYFKRRISRIIELEERFVKKY</sequence>
<accession>A0ABN3YPM5</accession>
<gene>
    <name evidence="1" type="ordered locus">CpB0217</name>
</gene>
<reference evidence="1" key="1">
    <citation type="submission" date="2002-05" db="EMBL/GenBank/DDBJ databases">
        <title>The genome sequence of Chlamydia pneumoniae TW183 and comparison with other Chlamydia strains based on whole genome sequence analysis.</title>
        <authorList>
            <person name="Geng M.M."/>
            <person name="Schuhmacher A."/>
            <person name="Muehldorfer I."/>
            <person name="Bensch K.W."/>
            <person name="Schaefer K.P."/>
            <person name="Schneider S."/>
            <person name="Pohl T."/>
            <person name="Essig A."/>
            <person name="Marre R."/>
            <person name="Melchers K."/>
        </authorList>
    </citation>
    <scope>NUCLEOTIDE SEQUENCE [LARGE SCALE GENOMIC DNA]</scope>
    <source>
        <strain evidence="1">TW-183</strain>
    </source>
</reference>
<evidence type="ECO:0000313" key="2">
    <source>
        <dbReference type="Proteomes" id="UP000000424"/>
    </source>
</evidence>
<evidence type="ECO:0000313" key="1">
    <source>
        <dbReference type="EMBL" id="AAP98150.1"/>
    </source>
</evidence>
<protein>
    <submittedName>
        <fullName evidence="1">Uncharacterized protein</fullName>
    </submittedName>
</protein>
<dbReference type="EMBL" id="AE009440">
    <property type="protein sequence ID" value="AAP98150.1"/>
    <property type="molecule type" value="Genomic_DNA"/>
</dbReference>
<organism evidence="1 2">
    <name type="scientific">Chlamydia pneumoniae</name>
    <name type="common">Chlamydophila pneumoniae</name>
    <dbReference type="NCBI Taxonomy" id="83558"/>
    <lineage>
        <taxon>Bacteria</taxon>
        <taxon>Pseudomonadati</taxon>
        <taxon>Chlamydiota</taxon>
        <taxon>Chlamydiia</taxon>
        <taxon>Chlamydiales</taxon>
        <taxon>Chlamydiaceae</taxon>
        <taxon>Chlamydia/Chlamydophila group</taxon>
        <taxon>Chlamydia</taxon>
    </lineage>
</organism>
<keyword evidence="2" id="KW-1185">Reference proteome</keyword>